<name>A0ABW1X0P4_9ACTN</name>
<evidence type="ECO:0008006" key="4">
    <source>
        <dbReference type="Google" id="ProtNLM"/>
    </source>
</evidence>
<dbReference type="RefSeq" id="WP_343884732.1">
    <property type="nucleotide sequence ID" value="NZ_BAAAKI010000003.1"/>
</dbReference>
<proteinExistence type="predicted"/>
<sequence>MSSMMTPPAGHAVTLPGSAFPATRREFLAELRASDKAFRAIQARRFELLAQVDVLWSAASGEGPVVPGLEQLVPAGSDGTPLVAEFASLELAAAMHLRPEAVDVELSLATDCLHRLPYAWAAVMAGDLPVWLAKKLASMSGDLGFDGARAFDADLRDVYGRMPASRLEAMAKGLVLEHLPADQADERRAAERERRHVDFRDDDSEGLLGRVDAVLDKLDQRDLEAQVSRLALILRRAGVQDTEDGIRARALGMLANPALALQMLQASLLDECTFPGLVEGPACELKGRLGHTCGTITVDPHKLLPTAKVVVHLTDSTVKTGQGIARIEGIGPALSGWLKDLLGDRRITVRPVLDTAALCPVDSYEVPDRMRETVEHRNPFEVFPWSSKRAIRCDLDHTVPFDHDGTPGQTRPDNLGPLGRRVHRAKTHGRWRVEQVAPGCYLWRSPEGFVYLVTPSLSLELHDPTKGGPPQAPPVMRLKWADVTSTA</sequence>
<reference evidence="3" key="1">
    <citation type="journal article" date="2019" name="Int. J. Syst. Evol. Microbiol.">
        <title>The Global Catalogue of Microorganisms (GCM) 10K type strain sequencing project: providing services to taxonomists for standard genome sequencing and annotation.</title>
        <authorList>
            <consortium name="The Broad Institute Genomics Platform"/>
            <consortium name="The Broad Institute Genome Sequencing Center for Infectious Disease"/>
            <person name="Wu L."/>
            <person name="Ma J."/>
        </authorList>
    </citation>
    <scope>NUCLEOTIDE SEQUENCE [LARGE SCALE GENOMIC DNA]</scope>
    <source>
        <strain evidence="3">CGMCC 1.15277</strain>
    </source>
</reference>
<evidence type="ECO:0000313" key="3">
    <source>
        <dbReference type="Proteomes" id="UP001596266"/>
    </source>
</evidence>
<feature type="region of interest" description="Disordered" evidence="1">
    <location>
        <begin position="400"/>
        <end position="419"/>
    </location>
</feature>
<accession>A0ABW1X0P4</accession>
<protein>
    <recommendedName>
        <fullName evidence="4">DUF222 domain-containing protein</fullName>
    </recommendedName>
</protein>
<gene>
    <name evidence="2" type="ORF">ACFP57_08800</name>
</gene>
<keyword evidence="3" id="KW-1185">Reference proteome</keyword>
<comment type="caution">
    <text evidence="2">The sequence shown here is derived from an EMBL/GenBank/DDBJ whole genome shotgun (WGS) entry which is preliminary data.</text>
</comment>
<dbReference type="Proteomes" id="UP001596266">
    <property type="component" value="Unassembled WGS sequence"/>
</dbReference>
<dbReference type="EMBL" id="JBHSUA010000018">
    <property type="protein sequence ID" value="MFC6397073.1"/>
    <property type="molecule type" value="Genomic_DNA"/>
</dbReference>
<evidence type="ECO:0000313" key="2">
    <source>
        <dbReference type="EMBL" id="MFC6397073.1"/>
    </source>
</evidence>
<organism evidence="2 3">
    <name type="scientific">Luteococcus sanguinis</name>
    <dbReference type="NCBI Taxonomy" id="174038"/>
    <lineage>
        <taxon>Bacteria</taxon>
        <taxon>Bacillati</taxon>
        <taxon>Actinomycetota</taxon>
        <taxon>Actinomycetes</taxon>
        <taxon>Propionibacteriales</taxon>
        <taxon>Propionibacteriaceae</taxon>
        <taxon>Luteococcus</taxon>
    </lineage>
</organism>
<evidence type="ECO:0000256" key="1">
    <source>
        <dbReference type="SAM" id="MobiDB-lite"/>
    </source>
</evidence>